<sequence length="206" mass="23036">MTTNWRKTTHKGWIDGLADSDYDIAGTLKFYNGRTIGKSKATALLGAYWHKVDRMLFGQAANKGYGVERWCFTEYGSDGQNLHVHFIAKSPITVRPCCAVLNALWANMDTTTADVAHNWITPIQNARAAIGYATKDTRHLGTDLLGEKISHTNAAGIDTGTFDREAQIKRIANRISHRHLTQAYEAMEELLFIGSGVLRLTRLWPE</sequence>
<accession>M9RLG5</accession>
<dbReference type="RefSeq" id="WP_015496034.1">
    <property type="nucleotide sequence ID" value="NC_020908.1"/>
</dbReference>
<reference evidence="1 2" key="1">
    <citation type="journal article" date="2013" name="PLoS ONE">
        <title>Poles Apart: Arctic and Antarctic Octadecabacter strains Share High Genome Plasticity and a New Type of Xanthorhodopsin.</title>
        <authorList>
            <person name="Vollmers J."/>
            <person name="Voget S."/>
            <person name="Dietrich S."/>
            <person name="Gollnow K."/>
            <person name="Smits M."/>
            <person name="Meyer K."/>
            <person name="Brinkhoff T."/>
            <person name="Simon M."/>
            <person name="Daniel R."/>
        </authorList>
    </citation>
    <scope>NUCLEOTIDE SEQUENCE [LARGE SCALE GENOMIC DNA]</scope>
    <source>
        <strain evidence="1 2">238</strain>
    </source>
</reference>
<keyword evidence="2" id="KW-1185">Reference proteome</keyword>
<evidence type="ECO:0008006" key="3">
    <source>
        <dbReference type="Google" id="ProtNLM"/>
    </source>
</evidence>
<gene>
    <name evidence="1" type="ORF">OA238_c29860</name>
</gene>
<organism evidence="1 2">
    <name type="scientific">Octadecabacter arcticus 238</name>
    <dbReference type="NCBI Taxonomy" id="391616"/>
    <lineage>
        <taxon>Bacteria</taxon>
        <taxon>Pseudomonadati</taxon>
        <taxon>Pseudomonadota</taxon>
        <taxon>Alphaproteobacteria</taxon>
        <taxon>Rhodobacterales</taxon>
        <taxon>Roseobacteraceae</taxon>
        <taxon>Octadecabacter</taxon>
    </lineage>
</organism>
<dbReference type="OrthoDB" id="7845594at2"/>
<dbReference type="Proteomes" id="UP000004688">
    <property type="component" value="Chromosome"/>
</dbReference>
<dbReference type="EMBL" id="CP003742">
    <property type="protein sequence ID" value="AGI72997.1"/>
    <property type="molecule type" value="Genomic_DNA"/>
</dbReference>
<protein>
    <recommendedName>
        <fullName evidence="3">Inovirus Gp2 family protein</fullName>
    </recommendedName>
</protein>
<dbReference type="eggNOG" id="ENOG502ZAKJ">
    <property type="taxonomic scope" value="Bacteria"/>
</dbReference>
<dbReference type="HOGENOM" id="CLU_1336153_0_0_5"/>
<dbReference type="AlphaFoldDB" id="M9RLG5"/>
<proteinExistence type="predicted"/>
<name>M9RLG5_9RHOB</name>
<evidence type="ECO:0000313" key="2">
    <source>
        <dbReference type="Proteomes" id="UP000004688"/>
    </source>
</evidence>
<dbReference type="KEGG" id="oar:OA238_c29860"/>
<evidence type="ECO:0000313" key="1">
    <source>
        <dbReference type="EMBL" id="AGI72997.1"/>
    </source>
</evidence>